<dbReference type="Proteomes" id="UP000829398">
    <property type="component" value="Chromosome 4"/>
</dbReference>
<keyword evidence="2" id="KW-1185">Reference proteome</keyword>
<protein>
    <submittedName>
        <fullName evidence="1">Ribonuclease H protein</fullName>
    </submittedName>
</protein>
<evidence type="ECO:0000313" key="1">
    <source>
        <dbReference type="EMBL" id="KAH9770768.1"/>
    </source>
</evidence>
<name>A0ACB8LBH1_CITSI</name>
<organism evidence="1 2">
    <name type="scientific">Citrus sinensis</name>
    <name type="common">Sweet orange</name>
    <name type="synonym">Citrus aurantium var. sinensis</name>
    <dbReference type="NCBI Taxonomy" id="2711"/>
    <lineage>
        <taxon>Eukaryota</taxon>
        <taxon>Viridiplantae</taxon>
        <taxon>Streptophyta</taxon>
        <taxon>Embryophyta</taxon>
        <taxon>Tracheophyta</taxon>
        <taxon>Spermatophyta</taxon>
        <taxon>Magnoliopsida</taxon>
        <taxon>eudicotyledons</taxon>
        <taxon>Gunneridae</taxon>
        <taxon>Pentapetalae</taxon>
        <taxon>rosids</taxon>
        <taxon>malvids</taxon>
        <taxon>Sapindales</taxon>
        <taxon>Rutaceae</taxon>
        <taxon>Aurantioideae</taxon>
        <taxon>Citrus</taxon>
    </lineage>
</organism>
<evidence type="ECO:0000313" key="2">
    <source>
        <dbReference type="Proteomes" id="UP000829398"/>
    </source>
</evidence>
<accession>A0ACB8LBH1</accession>
<gene>
    <name evidence="1" type="ORF">KPL71_012477</name>
</gene>
<comment type="caution">
    <text evidence="1">The sequence shown here is derived from an EMBL/GenBank/DDBJ whole genome shotgun (WGS) entry which is preliminary data.</text>
</comment>
<sequence length="1502" mass="171705">MSSENIGSDKNLGLGFENSNPPPLQEDRTTKKARFRAEGTDADNPHKPSWRDKAMEAVTVMAGQTGSAEEDWDIEDEDVVERIEEGIPAIYFSNMALEILWRSMVAGFSIIDLENNYFLVKFQTAVDAERALTEGPWIVMGRNLFVQPWTPNFDCFSNELTSTVVWVRLPGMAIQYYDKHSLRRLGSKIGDVIKIDYNTEDSKRGKFTRLAVRVSLVKPLVSQIKVNGKIQLVEYEGLPMICFSCGKYGHFTEDCGEKILKETGTTKTVANNAPVVVNEKNIRGAETGGNKFGPWMIVSRKDKPRNYAGNNFSHGTGEEQPNVHPSNSRFVVLASQDTGDNEHEHVATDSQDKETSHANPKQSRKNYVLQPHALEFKRRHSTRIPSKFTNKGKSPISQRHHKHPMMIPHHAPTTLDPLRHTTIIFHNPNNNPIDTHELDGAAIQMSRGTKGLSLPYLGDPPDLYGGDTDLKMEADPNYVEDEDDEDTTEGEESFVEDTPMIMFWNVQGAGASEFRMSFAVIIQCYNPSMVVIFEPRISGQKADNFIQGCGFERSHMIEAVGFSGGIWLLWKDFITVEVALNHRQFVHFKIVSSNGLESWVTAVYYGITLQVLLLKCRICGWMLDLKFSGPRFTWSRGNLSKRLDIAVCNDRWLIKHANSSVMHLPKIDSDHRPILVKFQNMDSRHGGPRPFRFLAAWLTDERRWNKEIFGNIIYRKRKLLARIGGIQRILETKPNHSLTRLEVKLQKELDEVLTQEELLWLQKSRRDWTLYGDRNTAYFHKKTLTRRRQNRITAILNDTGQWIHDVEIIQQLAVRFFSELYTPEQGVHRTYNVRGCFPVLSDDFCLSLMFAVTDEEIRRTIFSMSPFKAPGVDGFDAGFYKAQWNTVGMSLSSLIKNIFNSNHIPAEINRTLLVLIPKVDHLTSLKMFRPISLCTVPYKTVTKIIANRLQAFLPDLIGPQQTSFVPDDLLLFLDASYGQVNVLNDVVENFCRSSGARVSNQKTQVFFSKNVPVTLASGIGKALCFSITNNLGRYLGMPLLHDRVSKKTYQSIIDKIDQRLSGWAAKHLSVARRVTLAQSVLQAIPIYAMQTTYLPSSVRVKIDQLCRRFIWSGVLISKYAAPCDMTITDASSKNVSYLWRSMRKIWKDFQKGLRWSIGNGQRVKFWDDIWATNGDPLINYTMASIPDSMRNMLVADCVDQNGNWLWNRFNSYLNNHVVLKIASMAPPSSMRGDDRVYWGASNTGIFIVQSAYQVLTNFYPADDCQDWRQLWKWKGLQSVSIFLWLLCHDRLKTRYELARRHLDIEPLCGRCHADVESSLHAIRDCAYSRGVWRKLVPTLRQHDFFSYPLRQWIMTNLRGRVCDMGSLFWPVMFGIAAWRIWYWRNQVMFNNKNWNGDLIVRDIKARAESICSTLSSVGYRRNERIQKWIRWAPLPWPFLCLNTDGARKGNGEASAGGLLRDCHGNFIHGFSANLGVCSVAKAELWGVLHGLRMAWDLGYIRI</sequence>
<dbReference type="EMBL" id="CM039173">
    <property type="protein sequence ID" value="KAH9770768.1"/>
    <property type="molecule type" value="Genomic_DNA"/>
</dbReference>
<proteinExistence type="predicted"/>
<reference evidence="2" key="1">
    <citation type="journal article" date="2023" name="Hortic. Res.">
        <title>A chromosome-level phased genome enabling allele-level studies in sweet orange: a case study on citrus Huanglongbing tolerance.</title>
        <authorList>
            <person name="Wu B."/>
            <person name="Yu Q."/>
            <person name="Deng Z."/>
            <person name="Duan Y."/>
            <person name="Luo F."/>
            <person name="Gmitter F. Jr."/>
        </authorList>
    </citation>
    <scope>NUCLEOTIDE SEQUENCE [LARGE SCALE GENOMIC DNA]</scope>
    <source>
        <strain evidence="2">cv. Valencia</strain>
    </source>
</reference>